<dbReference type="InterPro" id="IPR016032">
    <property type="entry name" value="Sig_transdc_resp-reg_C-effctor"/>
</dbReference>
<evidence type="ECO:0000313" key="10">
    <source>
        <dbReference type="EMBL" id="KIT14753.1"/>
    </source>
</evidence>
<dbReference type="PROSITE" id="PS50110">
    <property type="entry name" value="RESPONSE_REGULATORY"/>
    <property type="match status" value="1"/>
</dbReference>
<evidence type="ECO:0000259" key="9">
    <source>
        <dbReference type="PROSITE" id="PS51755"/>
    </source>
</evidence>
<keyword evidence="2" id="KW-0902">Two-component regulatory system</keyword>
<protein>
    <submittedName>
        <fullName evidence="10">ArlR protein</fullName>
    </submittedName>
</protein>
<dbReference type="SMART" id="SM00862">
    <property type="entry name" value="Trans_reg_C"/>
    <property type="match status" value="1"/>
</dbReference>
<dbReference type="GO" id="GO:0005829">
    <property type="term" value="C:cytosol"/>
    <property type="evidence" value="ECO:0007669"/>
    <property type="project" value="TreeGrafter"/>
</dbReference>
<dbReference type="PROSITE" id="PS51755">
    <property type="entry name" value="OMPR_PHOB"/>
    <property type="match status" value="1"/>
</dbReference>
<proteinExistence type="predicted"/>
<feature type="domain" description="Response regulatory" evidence="8">
    <location>
        <begin position="2"/>
        <end position="116"/>
    </location>
</feature>
<dbReference type="CDD" id="cd00383">
    <property type="entry name" value="trans_reg_C"/>
    <property type="match status" value="1"/>
</dbReference>
<dbReference type="STRING" id="935700.jaqu_35570"/>
<name>A0A0D1D3S9_9RHOB</name>
<dbReference type="GO" id="GO:0006355">
    <property type="term" value="P:regulation of DNA-templated transcription"/>
    <property type="evidence" value="ECO:0007669"/>
    <property type="project" value="InterPro"/>
</dbReference>
<dbReference type="GO" id="GO:0032993">
    <property type="term" value="C:protein-DNA complex"/>
    <property type="evidence" value="ECO:0007669"/>
    <property type="project" value="TreeGrafter"/>
</dbReference>
<keyword evidence="11" id="KW-1185">Reference proteome</keyword>
<keyword evidence="1 6" id="KW-0597">Phosphoprotein</keyword>
<reference evidence="10 11" key="1">
    <citation type="submission" date="2015-02" db="EMBL/GenBank/DDBJ databases">
        <title>Genome Sequence of Jannaschia aquimarina DSM28248, a member of the Roseobacter clade.</title>
        <authorList>
            <person name="Voget S."/>
            <person name="Daniel R."/>
        </authorList>
    </citation>
    <scope>NUCLEOTIDE SEQUENCE [LARGE SCALE GENOMIC DNA]</scope>
    <source>
        <strain evidence="10 11">GSW-M26</strain>
    </source>
</reference>
<keyword evidence="4 7" id="KW-0238">DNA-binding</keyword>
<dbReference type="Gene3D" id="3.40.50.2300">
    <property type="match status" value="1"/>
</dbReference>
<dbReference type="GO" id="GO:0000156">
    <property type="term" value="F:phosphorelay response regulator activity"/>
    <property type="evidence" value="ECO:0007669"/>
    <property type="project" value="TreeGrafter"/>
</dbReference>
<evidence type="ECO:0000256" key="1">
    <source>
        <dbReference type="ARBA" id="ARBA00022553"/>
    </source>
</evidence>
<sequence>MNILIVEDEERVADFLRRGLMAEGWSVEHVSDGETALEVVDTQSVDVVLLDLMLPGIQGQDVCRKLRARRRSVPILMLSALDSTDERIAGLKLGADDYLPKPFDFDELVARIEALHRRASGVYADAETGQISVGSLHFDRESFEASIDGAPLDLSGKERDLFVLFLSNPNRVLSRERILNAVWGVTSDPMTNIVDVYVGRLRRKLGQESRRIVTLRNVGYRLDAAR</sequence>
<dbReference type="Gene3D" id="1.10.10.10">
    <property type="entry name" value="Winged helix-like DNA-binding domain superfamily/Winged helix DNA-binding domain"/>
    <property type="match status" value="1"/>
</dbReference>
<dbReference type="InterPro" id="IPR011006">
    <property type="entry name" value="CheY-like_superfamily"/>
</dbReference>
<evidence type="ECO:0000256" key="3">
    <source>
        <dbReference type="ARBA" id="ARBA00023015"/>
    </source>
</evidence>
<keyword evidence="3" id="KW-0805">Transcription regulation</keyword>
<evidence type="ECO:0000256" key="6">
    <source>
        <dbReference type="PROSITE-ProRule" id="PRU00169"/>
    </source>
</evidence>
<keyword evidence="5" id="KW-0804">Transcription</keyword>
<dbReference type="RefSeq" id="WP_043920315.1">
    <property type="nucleotide sequence ID" value="NZ_FZPF01000002.1"/>
</dbReference>
<dbReference type="OrthoDB" id="9802426at2"/>
<evidence type="ECO:0000256" key="7">
    <source>
        <dbReference type="PROSITE-ProRule" id="PRU01091"/>
    </source>
</evidence>
<dbReference type="EMBL" id="JYFE01000065">
    <property type="protein sequence ID" value="KIT14753.1"/>
    <property type="molecule type" value="Genomic_DNA"/>
</dbReference>
<dbReference type="PATRIC" id="fig|935700.4.peg.3665"/>
<dbReference type="InterPro" id="IPR036388">
    <property type="entry name" value="WH-like_DNA-bd_sf"/>
</dbReference>
<evidence type="ECO:0000256" key="4">
    <source>
        <dbReference type="ARBA" id="ARBA00023125"/>
    </source>
</evidence>
<dbReference type="InterPro" id="IPR001789">
    <property type="entry name" value="Sig_transdc_resp-reg_receiver"/>
</dbReference>
<feature type="modified residue" description="4-aspartylphosphate" evidence="6">
    <location>
        <position position="51"/>
    </location>
</feature>
<dbReference type="Proteomes" id="UP000032232">
    <property type="component" value="Unassembled WGS sequence"/>
</dbReference>
<comment type="caution">
    <text evidence="10">The sequence shown here is derived from an EMBL/GenBank/DDBJ whole genome shotgun (WGS) entry which is preliminary data.</text>
</comment>
<feature type="domain" description="OmpR/PhoB-type" evidence="9">
    <location>
        <begin position="128"/>
        <end position="224"/>
    </location>
</feature>
<dbReference type="PANTHER" id="PTHR48111:SF22">
    <property type="entry name" value="REGULATOR OF RPOS"/>
    <property type="match status" value="1"/>
</dbReference>
<accession>A0A0D1D3S9</accession>
<dbReference type="FunFam" id="3.40.50.2300:FF:000001">
    <property type="entry name" value="DNA-binding response regulator PhoB"/>
    <property type="match status" value="1"/>
</dbReference>
<dbReference type="SUPFAM" id="SSF52172">
    <property type="entry name" value="CheY-like"/>
    <property type="match status" value="1"/>
</dbReference>
<dbReference type="SMART" id="SM00448">
    <property type="entry name" value="REC"/>
    <property type="match status" value="1"/>
</dbReference>
<dbReference type="Pfam" id="PF00072">
    <property type="entry name" value="Response_reg"/>
    <property type="match status" value="1"/>
</dbReference>
<organism evidence="10 11">
    <name type="scientific">Jannaschia aquimarina</name>
    <dbReference type="NCBI Taxonomy" id="935700"/>
    <lineage>
        <taxon>Bacteria</taxon>
        <taxon>Pseudomonadati</taxon>
        <taxon>Pseudomonadota</taxon>
        <taxon>Alphaproteobacteria</taxon>
        <taxon>Rhodobacterales</taxon>
        <taxon>Roseobacteraceae</taxon>
        <taxon>Jannaschia</taxon>
    </lineage>
</organism>
<feature type="DNA-binding region" description="OmpR/PhoB-type" evidence="7">
    <location>
        <begin position="128"/>
        <end position="224"/>
    </location>
</feature>
<gene>
    <name evidence="10" type="primary">arlR</name>
    <name evidence="10" type="ORF">jaqu_35570</name>
</gene>
<dbReference type="InterPro" id="IPR001867">
    <property type="entry name" value="OmpR/PhoB-type_DNA-bd"/>
</dbReference>
<dbReference type="InterPro" id="IPR039420">
    <property type="entry name" value="WalR-like"/>
</dbReference>
<dbReference type="Gene3D" id="6.10.250.690">
    <property type="match status" value="1"/>
</dbReference>
<evidence type="ECO:0000313" key="11">
    <source>
        <dbReference type="Proteomes" id="UP000032232"/>
    </source>
</evidence>
<evidence type="ECO:0000256" key="2">
    <source>
        <dbReference type="ARBA" id="ARBA00023012"/>
    </source>
</evidence>
<dbReference type="SUPFAM" id="SSF46894">
    <property type="entry name" value="C-terminal effector domain of the bipartite response regulators"/>
    <property type="match status" value="1"/>
</dbReference>
<dbReference type="AlphaFoldDB" id="A0A0D1D3S9"/>
<dbReference type="CDD" id="cd17624">
    <property type="entry name" value="REC_OmpR_PmrA-like"/>
    <property type="match status" value="1"/>
</dbReference>
<dbReference type="GO" id="GO:0000976">
    <property type="term" value="F:transcription cis-regulatory region binding"/>
    <property type="evidence" value="ECO:0007669"/>
    <property type="project" value="TreeGrafter"/>
</dbReference>
<dbReference type="PANTHER" id="PTHR48111">
    <property type="entry name" value="REGULATOR OF RPOS"/>
    <property type="match status" value="1"/>
</dbReference>
<evidence type="ECO:0000259" key="8">
    <source>
        <dbReference type="PROSITE" id="PS50110"/>
    </source>
</evidence>
<evidence type="ECO:0000256" key="5">
    <source>
        <dbReference type="ARBA" id="ARBA00023163"/>
    </source>
</evidence>
<dbReference type="Pfam" id="PF00486">
    <property type="entry name" value="Trans_reg_C"/>
    <property type="match status" value="1"/>
</dbReference>